<dbReference type="PANTHER" id="PTHR43792">
    <property type="entry name" value="GNAT FAMILY, PUTATIVE (AFU_ORTHOLOGUE AFUA_3G00765)-RELATED-RELATED"/>
    <property type="match status" value="1"/>
</dbReference>
<dbReference type="Gene3D" id="3.40.630.30">
    <property type="match status" value="1"/>
</dbReference>
<dbReference type="GO" id="GO:0016747">
    <property type="term" value="F:acyltransferase activity, transferring groups other than amino-acyl groups"/>
    <property type="evidence" value="ECO:0007669"/>
    <property type="project" value="InterPro"/>
</dbReference>
<dbReference type="SUPFAM" id="SSF55729">
    <property type="entry name" value="Acyl-CoA N-acyltransferases (Nat)"/>
    <property type="match status" value="1"/>
</dbReference>
<dbReference type="AlphaFoldDB" id="A0A2S7UTJ8"/>
<evidence type="ECO:0000313" key="3">
    <source>
        <dbReference type="Proteomes" id="UP000239007"/>
    </source>
</evidence>
<keyword evidence="2" id="KW-0808">Transferase</keyword>
<evidence type="ECO:0000259" key="1">
    <source>
        <dbReference type="Pfam" id="PF13302"/>
    </source>
</evidence>
<dbReference type="InterPro" id="IPR016181">
    <property type="entry name" value="Acyl_CoA_acyltransferase"/>
</dbReference>
<evidence type="ECO:0000313" key="2">
    <source>
        <dbReference type="EMBL" id="PQJ52600.1"/>
    </source>
</evidence>
<dbReference type="Proteomes" id="UP000239007">
    <property type="component" value="Unassembled WGS sequence"/>
</dbReference>
<comment type="caution">
    <text evidence="2">The sequence shown here is derived from an EMBL/GenBank/DDBJ whole genome shotgun (WGS) entry which is preliminary data.</text>
</comment>
<organism evidence="2 3">
    <name type="scientific">Psychrosphaera saromensis</name>
    <dbReference type="NCBI Taxonomy" id="716813"/>
    <lineage>
        <taxon>Bacteria</taxon>
        <taxon>Pseudomonadati</taxon>
        <taxon>Pseudomonadota</taxon>
        <taxon>Gammaproteobacteria</taxon>
        <taxon>Alteromonadales</taxon>
        <taxon>Pseudoalteromonadaceae</taxon>
        <taxon>Psychrosphaera</taxon>
    </lineage>
</organism>
<name>A0A2S7UTJ8_9GAMM</name>
<sequence length="178" mass="20271">MKINNSARLSFKLMTEQDAPLWFELDQDVEVMRYINGGKKTSMETIVNTFVPRVNKFTNKQNGWGLWQVNVLETNQYIGWILVRPMEFFTEAPELNNLELGWRFKQGSWGKGYATEAALAVKKGLVDNGYSGDFSAIADSDNAGSINIMKKIGMHFIEKTLHKDPLGDTEVVYYQCES</sequence>
<protein>
    <submittedName>
        <fullName evidence="2">GNAT family N-acetyltransferase</fullName>
    </submittedName>
</protein>
<dbReference type="InterPro" id="IPR000182">
    <property type="entry name" value="GNAT_dom"/>
</dbReference>
<dbReference type="RefSeq" id="WP_105051063.1">
    <property type="nucleotide sequence ID" value="NZ_BMYG01000004.1"/>
</dbReference>
<accession>A0A2S7UTJ8</accession>
<dbReference type="PANTHER" id="PTHR43792:SF1">
    <property type="entry name" value="N-ACETYLTRANSFERASE DOMAIN-CONTAINING PROTEIN"/>
    <property type="match status" value="1"/>
</dbReference>
<keyword evidence="3" id="KW-1185">Reference proteome</keyword>
<proteinExistence type="predicted"/>
<gene>
    <name evidence="2" type="ORF">BTO11_02320</name>
</gene>
<reference evidence="2 3" key="1">
    <citation type="submission" date="2016-12" db="EMBL/GenBank/DDBJ databases">
        <title>Diversity of luminous bacteria.</title>
        <authorList>
            <person name="Yoshizawa S."/>
            <person name="Kogure K."/>
        </authorList>
    </citation>
    <scope>NUCLEOTIDE SEQUENCE [LARGE SCALE GENOMIC DNA]</scope>
    <source>
        <strain evidence="2 3">SA4-48</strain>
    </source>
</reference>
<dbReference type="Pfam" id="PF13302">
    <property type="entry name" value="Acetyltransf_3"/>
    <property type="match status" value="1"/>
</dbReference>
<dbReference type="InterPro" id="IPR051531">
    <property type="entry name" value="N-acetyltransferase"/>
</dbReference>
<feature type="domain" description="N-acetyltransferase" evidence="1">
    <location>
        <begin position="8"/>
        <end position="155"/>
    </location>
</feature>
<dbReference type="OrthoDB" id="9801656at2"/>
<dbReference type="EMBL" id="MSCH01000003">
    <property type="protein sequence ID" value="PQJ52600.1"/>
    <property type="molecule type" value="Genomic_DNA"/>
</dbReference>